<dbReference type="PROSITE" id="PS50127">
    <property type="entry name" value="UBC_2"/>
    <property type="match status" value="1"/>
</dbReference>
<evidence type="ECO:0000313" key="6">
    <source>
        <dbReference type="EMBL" id="AYV81429.1"/>
    </source>
</evidence>
<name>A0A3G5A7K0_9VIRU</name>
<dbReference type="CDD" id="cd23802">
    <property type="entry name" value="UBCc_UBE2Q"/>
    <property type="match status" value="1"/>
</dbReference>
<evidence type="ECO:0000259" key="5">
    <source>
        <dbReference type="PROSITE" id="PS50127"/>
    </source>
</evidence>
<dbReference type="EC" id="2.3.2.23" evidence="2"/>
<dbReference type="UniPathway" id="UPA00143"/>
<dbReference type="PANTHER" id="PTHR46116:SF39">
    <property type="entry name" value="BACULOVIRAL IAP REPEAT-CONTAINING PROTEIN 6"/>
    <property type="match status" value="1"/>
</dbReference>
<accession>A0A3G5A7K0</accession>
<protein>
    <recommendedName>
        <fullName evidence="2">E2 ubiquitin-conjugating enzyme</fullName>
        <ecNumber evidence="2">2.3.2.23</ecNumber>
    </recommendedName>
</protein>
<organism evidence="6">
    <name type="scientific">Harvfovirus sp</name>
    <dbReference type="NCBI Taxonomy" id="2487768"/>
    <lineage>
        <taxon>Viruses</taxon>
        <taxon>Varidnaviria</taxon>
        <taxon>Bamfordvirae</taxon>
        <taxon>Nucleocytoviricota</taxon>
        <taxon>Megaviricetes</taxon>
        <taxon>Imitervirales</taxon>
        <taxon>Mimiviridae</taxon>
        <taxon>Klosneuvirinae</taxon>
    </lineage>
</organism>
<evidence type="ECO:0000256" key="2">
    <source>
        <dbReference type="ARBA" id="ARBA00012486"/>
    </source>
</evidence>
<dbReference type="PANTHER" id="PTHR46116">
    <property type="entry name" value="(E3-INDEPENDENT) E2 UBIQUITIN-CONJUGATING ENZYME"/>
    <property type="match status" value="1"/>
</dbReference>
<dbReference type="GO" id="GO:0061631">
    <property type="term" value="F:ubiquitin conjugating enzyme activity"/>
    <property type="evidence" value="ECO:0007669"/>
    <property type="project" value="UniProtKB-EC"/>
</dbReference>
<dbReference type="Gene3D" id="3.10.110.10">
    <property type="entry name" value="Ubiquitin Conjugating Enzyme"/>
    <property type="match status" value="2"/>
</dbReference>
<dbReference type="InterPro" id="IPR000608">
    <property type="entry name" value="UBC"/>
</dbReference>
<keyword evidence="4" id="KW-0833">Ubl conjugation pathway</keyword>
<evidence type="ECO:0000256" key="4">
    <source>
        <dbReference type="ARBA" id="ARBA00022786"/>
    </source>
</evidence>
<comment type="pathway">
    <text evidence="1">Protein modification; protein ubiquitination.</text>
</comment>
<dbReference type="InterPro" id="IPR016135">
    <property type="entry name" value="UBQ-conjugating_enzyme/RWD"/>
</dbReference>
<proteinExistence type="predicted"/>
<reference evidence="6" key="1">
    <citation type="submission" date="2018-10" db="EMBL/GenBank/DDBJ databases">
        <title>Hidden diversity of soil giant viruses.</title>
        <authorList>
            <person name="Schulz F."/>
            <person name="Alteio L."/>
            <person name="Goudeau D."/>
            <person name="Ryan E.M."/>
            <person name="Malmstrom R.R."/>
            <person name="Blanchard J."/>
            <person name="Woyke T."/>
        </authorList>
    </citation>
    <scope>NUCLEOTIDE SEQUENCE</scope>
    <source>
        <strain evidence="6">HAV1</strain>
    </source>
</reference>
<evidence type="ECO:0000256" key="1">
    <source>
        <dbReference type="ARBA" id="ARBA00004906"/>
    </source>
</evidence>
<dbReference type="SUPFAM" id="SSF54495">
    <property type="entry name" value="UBC-like"/>
    <property type="match status" value="2"/>
</dbReference>
<dbReference type="GO" id="GO:0016567">
    <property type="term" value="P:protein ubiquitination"/>
    <property type="evidence" value="ECO:0007669"/>
    <property type="project" value="UniProtKB-UniPathway"/>
</dbReference>
<dbReference type="Pfam" id="PF00179">
    <property type="entry name" value="UQ_con"/>
    <property type="match status" value="1"/>
</dbReference>
<evidence type="ECO:0000256" key="3">
    <source>
        <dbReference type="ARBA" id="ARBA00022679"/>
    </source>
</evidence>
<gene>
    <name evidence="6" type="ORF">Harvfovirus33_7</name>
</gene>
<sequence>MAGHSVDAFIAEGGVWNSKRNLISLFEKVLDSGVLVSFVKNGCQVLVTCPVGERDSYIVESKNKQYRWIDDVNIYCLEKKPTPSKLLNVLSKQIAVVQDIVPVVEAVGGDIIVDRDLGFDFEKYKKTKELEALINMAGSKSVVADVRVSGVGAAAVAAAPRSKTQLFGQAVVGKIIITEFMKLWELARNPKVGYKIDIVDNNIYRWKVRYTNFVRKELNASLTELTKMHGYGYIEVDILFHDTMYPNYPPIIKVLRPRLLNSLMHQIANTKMTQLDYWVPSRNMTFIVNKLQQLFEKHAKIYVDTEMNDREKYSVGSFLPIETHLLDLASFVDIGNSDDIDDEVYTKISGEVKGRKAGVGAGAGASAPAPAPGGHATVWKSGTGYGHGGSAAWDIDSYLKSLAERDKQAQKILSKIILEIQDAKSPRAVYSALQYSVLMRYIKSLLSETPLLEIRKHMSLYNMIFTLLSNLANEDAIFLFDKVPDKPSEKSLYEIFVELEKMCISAKRLYNQDAAAEDDLINTIMNLFSMIKPCYDNYLLQHKIKHEKIKEEETKLKTEAETYTKHMTSLRDADKDYKIVNTNYHYQSQLTQNKASKANTKAIKRLNDEILLFRSLPINYDAIIIARADENYQSAIRTLMTGPVNTPYEGGCFLFDTYVHSEFPNSSPMVWFLNTGGKRMNPNLYDSGKVCLSILGTWGGDRGGESWNPDISTIALIYKSVQSQILIEQPYFNEPGYESHYNGAAGMAQSKQYNNNIRLYTMQHAMLDLINNPKTYPQFEDVITSHFKMKKDKICAICEKWVEDAPVHFKPAYLSVFNQIKVAIKKLV</sequence>
<dbReference type="SMART" id="SM00212">
    <property type="entry name" value="UBCc"/>
    <property type="match status" value="1"/>
</dbReference>
<dbReference type="EMBL" id="MK072275">
    <property type="protein sequence ID" value="AYV81429.1"/>
    <property type="molecule type" value="Genomic_DNA"/>
</dbReference>
<keyword evidence="3" id="KW-0808">Transferase</keyword>
<feature type="domain" description="UBC core" evidence="5">
    <location>
        <begin position="601"/>
        <end position="766"/>
    </location>
</feature>